<dbReference type="RefSeq" id="WP_131016443.1">
    <property type="nucleotide sequence ID" value="NZ_SIRE01000020.1"/>
</dbReference>
<dbReference type="GO" id="GO:0005524">
    <property type="term" value="F:ATP binding"/>
    <property type="evidence" value="ECO:0007669"/>
    <property type="project" value="UniProtKB-KW"/>
</dbReference>
<keyword evidence="6" id="KW-0799">Topoisomerase</keyword>
<keyword evidence="8" id="KW-0413">Isomerase</keyword>
<name>A0A4Q9DJH4_9BACL</name>
<dbReference type="GO" id="GO:0003918">
    <property type="term" value="F:DNA topoisomerase type II (double strand cut, ATP-hydrolyzing) activity"/>
    <property type="evidence" value="ECO:0007669"/>
    <property type="project" value="UniProtKB-EC"/>
</dbReference>
<evidence type="ECO:0000256" key="4">
    <source>
        <dbReference type="ARBA" id="ARBA00022741"/>
    </source>
</evidence>
<dbReference type="GO" id="GO:0003677">
    <property type="term" value="F:DNA binding"/>
    <property type="evidence" value="ECO:0007669"/>
    <property type="project" value="UniProtKB-KW"/>
</dbReference>
<evidence type="ECO:0000256" key="7">
    <source>
        <dbReference type="ARBA" id="ARBA00023125"/>
    </source>
</evidence>
<organism evidence="9 10">
    <name type="scientific">Paenibacillus thalictri</name>
    <dbReference type="NCBI Taxonomy" id="2527873"/>
    <lineage>
        <taxon>Bacteria</taxon>
        <taxon>Bacillati</taxon>
        <taxon>Bacillota</taxon>
        <taxon>Bacilli</taxon>
        <taxon>Bacillales</taxon>
        <taxon>Paenibacillaceae</taxon>
        <taxon>Paenibacillus</taxon>
    </lineage>
</organism>
<dbReference type="InterPro" id="IPR036390">
    <property type="entry name" value="WH_DNA-bd_sf"/>
</dbReference>
<dbReference type="Gene3D" id="3.30.565.10">
    <property type="entry name" value="Histidine kinase-like ATPase, C-terminal domain"/>
    <property type="match status" value="1"/>
</dbReference>
<dbReference type="InterPro" id="IPR036890">
    <property type="entry name" value="HATPase_C_sf"/>
</dbReference>
<evidence type="ECO:0000256" key="5">
    <source>
        <dbReference type="ARBA" id="ARBA00022840"/>
    </source>
</evidence>
<gene>
    <name evidence="9" type="ORF">EYB31_26015</name>
</gene>
<dbReference type="SUPFAM" id="SSF46785">
    <property type="entry name" value="Winged helix' DNA-binding domain"/>
    <property type="match status" value="1"/>
</dbReference>
<evidence type="ECO:0000313" key="9">
    <source>
        <dbReference type="EMBL" id="TBL74036.1"/>
    </source>
</evidence>
<dbReference type="Gene3D" id="1.10.10.10">
    <property type="entry name" value="Winged helix-like DNA-binding domain superfamily/Winged helix DNA-binding domain"/>
    <property type="match status" value="1"/>
</dbReference>
<dbReference type="CDD" id="cd00090">
    <property type="entry name" value="HTH_ARSR"/>
    <property type="match status" value="1"/>
</dbReference>
<dbReference type="Proteomes" id="UP000293142">
    <property type="component" value="Unassembled WGS sequence"/>
</dbReference>
<dbReference type="EMBL" id="SIRE01000020">
    <property type="protein sequence ID" value="TBL74036.1"/>
    <property type="molecule type" value="Genomic_DNA"/>
</dbReference>
<sequence length="384" mass="41253">MAELRRELRQYFGGAAQRDVQHKALATGISAKEDDTTGGVFQASGSAGIALANGAAKPIGSFEEEESGVFYSGSYRVEHRQIKWEPQQRKLGQLLALDGDKMAKVLAAIGHKQRLDILRTVLQGPLTGPELVERLNMGTTGQLYHHIKALLGADLLVQEERGGRYALPAHRTLPLLLLLAAAADLLDASDYIDMAEVRSNAGVYLGSAGRGGTYDPLVLLRAVVENSIMEHRSGNCSFVALFLHNDGSVTVADNGRGIPVHAFPGSDKPRVQVALTDLGKMAEQAAFVAPGSEKGISIAVANALCARLSVEIRRDGKVFRQDYKHGIPQTSLMPVGVTEETGTSVTFLPDGDIFGPAMDADAIKQYTREISKAYPELLLSIHTD</sequence>
<proteinExistence type="inferred from homology"/>
<protein>
    <recommendedName>
        <fullName evidence="3">DNA topoisomerase (ATP-hydrolyzing)</fullName>
        <ecNumber evidence="3">5.6.2.2</ecNumber>
    </recommendedName>
</protein>
<keyword evidence="4" id="KW-0547">Nucleotide-binding</keyword>
<dbReference type="PANTHER" id="PTHR45866:SF1">
    <property type="entry name" value="DNA GYRASE SUBUNIT B, MITOCHONDRIAL"/>
    <property type="match status" value="1"/>
</dbReference>
<keyword evidence="7" id="KW-0238">DNA-binding</keyword>
<comment type="caution">
    <text evidence="9">The sequence shown here is derived from an EMBL/GenBank/DDBJ whole genome shotgun (WGS) entry which is preliminary data.</text>
</comment>
<keyword evidence="10" id="KW-1185">Reference proteome</keyword>
<reference evidence="9 10" key="1">
    <citation type="submission" date="2019-02" db="EMBL/GenBank/DDBJ databases">
        <title>Paenibacillus sp. nov., isolated from surface-sterilized tissue of Thalictrum simplex L.</title>
        <authorList>
            <person name="Tuo L."/>
        </authorList>
    </citation>
    <scope>NUCLEOTIDE SEQUENCE [LARGE SCALE GENOMIC DNA]</scope>
    <source>
        <strain evidence="9 10">N2SHLJ1</strain>
    </source>
</reference>
<comment type="catalytic activity">
    <reaction evidence="1">
        <text>ATP-dependent breakage, passage and rejoining of double-stranded DNA.</text>
        <dbReference type="EC" id="5.6.2.2"/>
    </reaction>
</comment>
<dbReference type="InterPro" id="IPR011991">
    <property type="entry name" value="ArsR-like_HTH"/>
</dbReference>
<evidence type="ECO:0000256" key="1">
    <source>
        <dbReference type="ARBA" id="ARBA00000185"/>
    </source>
</evidence>
<comment type="similarity">
    <text evidence="2">Belongs to the type II topoisomerase GyrB family.</text>
</comment>
<evidence type="ECO:0000256" key="6">
    <source>
        <dbReference type="ARBA" id="ARBA00023029"/>
    </source>
</evidence>
<evidence type="ECO:0000256" key="2">
    <source>
        <dbReference type="ARBA" id="ARBA00010708"/>
    </source>
</evidence>
<accession>A0A4Q9DJH4</accession>
<evidence type="ECO:0000313" key="10">
    <source>
        <dbReference type="Proteomes" id="UP000293142"/>
    </source>
</evidence>
<dbReference type="SUPFAM" id="SSF55874">
    <property type="entry name" value="ATPase domain of HSP90 chaperone/DNA topoisomerase II/histidine kinase"/>
    <property type="match status" value="1"/>
</dbReference>
<dbReference type="InterPro" id="IPR036388">
    <property type="entry name" value="WH-like_DNA-bd_sf"/>
</dbReference>
<evidence type="ECO:0000256" key="3">
    <source>
        <dbReference type="ARBA" id="ARBA00012895"/>
    </source>
</evidence>
<keyword evidence="5" id="KW-0067">ATP-binding</keyword>
<evidence type="ECO:0000256" key="8">
    <source>
        <dbReference type="ARBA" id="ARBA00023235"/>
    </source>
</evidence>
<dbReference type="EC" id="5.6.2.2" evidence="3"/>
<dbReference type="OrthoDB" id="4479164at2"/>
<dbReference type="AlphaFoldDB" id="A0A4Q9DJH4"/>
<dbReference type="PANTHER" id="PTHR45866">
    <property type="entry name" value="DNA GYRASE/TOPOISOMERASE SUBUNIT B"/>
    <property type="match status" value="1"/>
</dbReference>